<dbReference type="GO" id="GO:0016020">
    <property type="term" value="C:membrane"/>
    <property type="evidence" value="ECO:0007669"/>
    <property type="project" value="UniProtKB-SubCell"/>
</dbReference>
<dbReference type="PRINTS" id="PR00109">
    <property type="entry name" value="TYRKINASE"/>
</dbReference>
<feature type="region of interest" description="Disordered" evidence="4">
    <location>
        <begin position="993"/>
        <end position="1023"/>
    </location>
</feature>
<feature type="transmembrane region" description="Helical" evidence="5">
    <location>
        <begin position="7"/>
        <end position="31"/>
    </location>
</feature>
<comment type="subcellular location">
    <subcellularLocation>
        <location evidence="1">Membrane</location>
        <topology evidence="1">Single-pass membrane protein</topology>
    </subcellularLocation>
</comment>
<keyword evidence="5" id="KW-0812">Transmembrane</keyword>
<dbReference type="PROSITE" id="PS00109">
    <property type="entry name" value="PROTEIN_KINASE_TYR"/>
    <property type="match status" value="1"/>
</dbReference>
<evidence type="ECO:0000313" key="7">
    <source>
        <dbReference type="EMBL" id="UMM22453.1"/>
    </source>
</evidence>
<dbReference type="InterPro" id="IPR011009">
    <property type="entry name" value="Kinase-like_dom_sf"/>
</dbReference>
<evidence type="ECO:0000256" key="3">
    <source>
        <dbReference type="PROSITE-ProRule" id="PRU10141"/>
    </source>
</evidence>
<dbReference type="SUPFAM" id="SSF50044">
    <property type="entry name" value="SH3-domain"/>
    <property type="match status" value="1"/>
</dbReference>
<dbReference type="AlphaFoldDB" id="A0AAE9EJX8"/>
<keyword evidence="3" id="KW-0067">ATP-binding</keyword>
<organism evidence="7 8">
    <name type="scientific">Caenorhabditis briggsae</name>
    <dbReference type="NCBI Taxonomy" id="6238"/>
    <lineage>
        <taxon>Eukaryota</taxon>
        <taxon>Metazoa</taxon>
        <taxon>Ecdysozoa</taxon>
        <taxon>Nematoda</taxon>
        <taxon>Chromadorea</taxon>
        <taxon>Rhabditida</taxon>
        <taxon>Rhabditina</taxon>
        <taxon>Rhabditomorpha</taxon>
        <taxon>Rhabditoidea</taxon>
        <taxon>Rhabditidae</taxon>
        <taxon>Peloderinae</taxon>
        <taxon>Caenorhabditis</taxon>
    </lineage>
</organism>
<protein>
    <recommendedName>
        <fullName evidence="6">Protein kinase domain-containing protein</fullName>
    </recommendedName>
</protein>
<name>A0AAE9EJX8_CAEBR</name>
<dbReference type="Pfam" id="PF07714">
    <property type="entry name" value="PK_Tyr_Ser-Thr"/>
    <property type="match status" value="1"/>
</dbReference>
<dbReference type="Pfam" id="PF10277">
    <property type="entry name" value="Frag1"/>
    <property type="match status" value="1"/>
</dbReference>
<dbReference type="PROSITE" id="PS50011">
    <property type="entry name" value="PROTEIN_KINASE_DOM"/>
    <property type="match status" value="1"/>
</dbReference>
<dbReference type="InterPro" id="IPR000719">
    <property type="entry name" value="Prot_kinase_dom"/>
</dbReference>
<dbReference type="PANTHER" id="PTHR24416:SF617">
    <property type="entry name" value="RET ONCOGENE, ISOFORM A"/>
    <property type="match status" value="1"/>
</dbReference>
<keyword evidence="3" id="KW-0547">Nucleotide-binding</keyword>
<dbReference type="PANTHER" id="PTHR24416">
    <property type="entry name" value="TYROSINE-PROTEIN KINASE RECEPTOR"/>
    <property type="match status" value="1"/>
</dbReference>
<dbReference type="InterPro" id="IPR001245">
    <property type="entry name" value="Ser-Thr/Tyr_kinase_cat_dom"/>
</dbReference>
<evidence type="ECO:0000256" key="2">
    <source>
        <dbReference type="ARBA" id="ARBA00051243"/>
    </source>
</evidence>
<dbReference type="PROSITE" id="PS00107">
    <property type="entry name" value="PROTEIN_KINASE_ATP"/>
    <property type="match status" value="1"/>
</dbReference>
<feature type="transmembrane region" description="Helical" evidence="5">
    <location>
        <begin position="51"/>
        <end position="71"/>
    </location>
</feature>
<feature type="compositionally biased region" description="Basic residues" evidence="4">
    <location>
        <begin position="1011"/>
        <end position="1023"/>
    </location>
</feature>
<dbReference type="InterPro" id="IPR017441">
    <property type="entry name" value="Protein_kinase_ATP_BS"/>
</dbReference>
<evidence type="ECO:0000256" key="4">
    <source>
        <dbReference type="SAM" id="MobiDB-lite"/>
    </source>
</evidence>
<sequence length="1023" mass="117803">MAIINIWIFPLLISLYSIICLLVCVILSITSKHFPGHWPYLSDFAKYIPAKNAYTIMTNHILLLLSVWMYLKYRELKSYFRQANISALYIKASRTNLLIGLAALTAYQLAVNFPATKINHVALVGNKVALVLANIYIWCHAFLSLKIQDANIPRWILFLIRICLAFVVFSLAAAMIQANWVPDPAKQYVAIDAIYEWCCYFAFSIFLLTDSYEFRFMGIVVLKNENFLLPTRLISSTKDLEEDLSDVSLEEGIVEEEDIDELIKIELELIKRDEPEKQRHQQKSTTLGALDHLADGLGYDIDGRDRPDDALFESINEAAAFSPLIFCGESHEMECIALWDYFGGNGYDDLNVHAGDLINVVAEEYQVRVIDQNTYMRLPFQWSLGRWMTERNVNPYLGLIPSHYIVSKQFYDEHPLLFQWPVWYHGSAEVHEVVHKLYSDRSALCPGLFGIFSPAWLNIDLDEHRCYFLVILIERDKKHDDELKQLIEIERGNYGIMVNAINHFFGEMIPENSQPEKSAKVQYIEFMSEIETTPFEPAVVPIHRSSLGHYELMGERYETLYDLVHHLSTHRSALPHKLVYCRSSPLVVGQNVVPPPTLRFRKDLRCQPMITEQWAATHFDEVTRRFEGSEKTLFATKTLFDVGKPSHKVIEGQLSLRESEKDIMASYLAKLDIPRSPSEDKVSAGKKKYPPHETSIRINSPFYIDLKQIESERDSLGKGAFGQVNKGKLIRNSGEKVPVAVKKLQLRENEKDERNPAFTEMEILEMVSHPNIVTYYGFSMMCSGMNGVSGGIQLFLIFELMDASLDKFIEKTDAMLSENERLDILAQICRGMSFLHTRTPPVVHGDLAARNVLIKKHPVYTKKHICKITDLGLAKTCLDELHTDYDDPQKVPFKWLPPEVLSTRTLSLQTDIWAFGITCFEVCSKMGEPYGCIQASNLYQYLNDGYRHDILKDMSATIYDIALDCMRHYPSDRPCFEELVDRFLDHMIETEGEDDVKRKEREKITAEKNRKERMRKNHDKLHQ</sequence>
<feature type="transmembrane region" description="Helical" evidence="5">
    <location>
        <begin position="155"/>
        <end position="176"/>
    </location>
</feature>
<proteinExistence type="predicted"/>
<keyword evidence="5" id="KW-1133">Transmembrane helix</keyword>
<feature type="compositionally biased region" description="Basic and acidic residues" evidence="4">
    <location>
        <begin position="993"/>
        <end position="1010"/>
    </location>
</feature>
<feature type="binding site" evidence="3">
    <location>
        <position position="743"/>
    </location>
    <ligand>
        <name>ATP</name>
        <dbReference type="ChEBI" id="CHEBI:30616"/>
    </ligand>
</feature>
<feature type="transmembrane region" description="Helical" evidence="5">
    <location>
        <begin position="122"/>
        <end position="143"/>
    </location>
</feature>
<accession>A0AAE9EJX8</accession>
<evidence type="ECO:0000256" key="1">
    <source>
        <dbReference type="ARBA" id="ARBA00004167"/>
    </source>
</evidence>
<evidence type="ECO:0000259" key="6">
    <source>
        <dbReference type="PROSITE" id="PS50011"/>
    </source>
</evidence>
<reference evidence="7 8" key="1">
    <citation type="submission" date="2022-04" db="EMBL/GenBank/DDBJ databases">
        <title>Chromosome-level reference genomes for two strains of Caenorhabditis briggsae: an improved platform for comparative genomics.</title>
        <authorList>
            <person name="Stevens L."/>
            <person name="Andersen E."/>
        </authorList>
    </citation>
    <scope>NUCLEOTIDE SEQUENCE [LARGE SCALE GENOMIC DNA]</scope>
    <source>
        <strain evidence="7">VX34</strain>
        <tissue evidence="7">Whole-organism</tissue>
    </source>
</reference>
<dbReference type="EMBL" id="CP092622">
    <property type="protein sequence ID" value="UMM22453.1"/>
    <property type="molecule type" value="Genomic_DNA"/>
</dbReference>
<gene>
    <name evidence="7" type="ORF">L5515_003660</name>
</gene>
<dbReference type="InterPro" id="IPR008266">
    <property type="entry name" value="Tyr_kinase_AS"/>
</dbReference>
<dbReference type="Proteomes" id="UP000829354">
    <property type="component" value="Chromosome III"/>
</dbReference>
<dbReference type="GO" id="GO:0005524">
    <property type="term" value="F:ATP binding"/>
    <property type="evidence" value="ECO:0007669"/>
    <property type="project" value="UniProtKB-UniRule"/>
</dbReference>
<evidence type="ECO:0000313" key="8">
    <source>
        <dbReference type="Proteomes" id="UP000829354"/>
    </source>
</evidence>
<keyword evidence="5" id="KW-0472">Membrane</keyword>
<dbReference type="InterPro" id="IPR036028">
    <property type="entry name" value="SH3-like_dom_sf"/>
</dbReference>
<dbReference type="GO" id="GO:0004714">
    <property type="term" value="F:transmembrane receptor protein tyrosine kinase activity"/>
    <property type="evidence" value="ECO:0007669"/>
    <property type="project" value="UniProtKB-EC"/>
</dbReference>
<dbReference type="Gene3D" id="1.10.510.10">
    <property type="entry name" value="Transferase(Phosphotransferase) domain 1"/>
    <property type="match status" value="1"/>
</dbReference>
<dbReference type="CDD" id="cd00192">
    <property type="entry name" value="PTKc"/>
    <property type="match status" value="1"/>
</dbReference>
<feature type="domain" description="Protein kinase" evidence="6">
    <location>
        <begin position="710"/>
        <end position="984"/>
    </location>
</feature>
<dbReference type="InterPro" id="IPR019402">
    <property type="entry name" value="CWH43_N"/>
</dbReference>
<dbReference type="SUPFAM" id="SSF56112">
    <property type="entry name" value="Protein kinase-like (PK-like)"/>
    <property type="match status" value="1"/>
</dbReference>
<dbReference type="Gene3D" id="3.30.200.20">
    <property type="entry name" value="Phosphorylase Kinase, domain 1"/>
    <property type="match status" value="1"/>
</dbReference>
<dbReference type="CDD" id="cd00174">
    <property type="entry name" value="SH3"/>
    <property type="match status" value="1"/>
</dbReference>
<keyword evidence="8" id="KW-1185">Reference proteome</keyword>
<evidence type="ECO:0000256" key="5">
    <source>
        <dbReference type="SAM" id="Phobius"/>
    </source>
</evidence>
<feature type="transmembrane region" description="Helical" evidence="5">
    <location>
        <begin position="92"/>
        <end position="110"/>
    </location>
</feature>
<dbReference type="InterPro" id="IPR050122">
    <property type="entry name" value="RTK"/>
</dbReference>
<comment type="catalytic activity">
    <reaction evidence="2">
        <text>L-tyrosyl-[protein] + ATP = O-phospho-L-tyrosyl-[protein] + ADP + H(+)</text>
        <dbReference type="Rhea" id="RHEA:10596"/>
        <dbReference type="Rhea" id="RHEA-COMP:10136"/>
        <dbReference type="Rhea" id="RHEA-COMP:20101"/>
        <dbReference type="ChEBI" id="CHEBI:15378"/>
        <dbReference type="ChEBI" id="CHEBI:30616"/>
        <dbReference type="ChEBI" id="CHEBI:46858"/>
        <dbReference type="ChEBI" id="CHEBI:61978"/>
        <dbReference type="ChEBI" id="CHEBI:456216"/>
        <dbReference type="EC" id="2.7.10.1"/>
    </reaction>
</comment>